<evidence type="ECO:0000313" key="2">
    <source>
        <dbReference type="Proteomes" id="UP001239397"/>
    </source>
</evidence>
<keyword evidence="2" id="KW-1185">Reference proteome</keyword>
<name>A0A9Y2JIF0_9PSEU</name>
<gene>
    <name evidence="1" type="ORF">QRX60_34755</name>
</gene>
<proteinExistence type="predicted"/>
<organism evidence="1 2">
    <name type="scientific">Amycolatopsis mongoliensis</name>
    <dbReference type="NCBI Taxonomy" id="715475"/>
    <lineage>
        <taxon>Bacteria</taxon>
        <taxon>Bacillati</taxon>
        <taxon>Actinomycetota</taxon>
        <taxon>Actinomycetes</taxon>
        <taxon>Pseudonocardiales</taxon>
        <taxon>Pseudonocardiaceae</taxon>
        <taxon>Amycolatopsis</taxon>
    </lineage>
</organism>
<dbReference type="KEGG" id="amog:QRX60_34755"/>
<protein>
    <submittedName>
        <fullName evidence="1">Uncharacterized protein</fullName>
    </submittedName>
</protein>
<sequence length="149" mass="16058">MGFNIRNQMLEAAQIEVIDEVWTGQVAGPSDAWRLIVGGNVVPSATVSRRVDGEYLDEVDASWGRLGREGGMFGPNGEFLVSVGGAGLGDLPWARVRCEPASVMVHHLAAITGEPEFVAMSVDGTVVCGVTTEEYDVWIILKHFRNDAV</sequence>
<evidence type="ECO:0000313" key="1">
    <source>
        <dbReference type="EMBL" id="WIX99185.1"/>
    </source>
</evidence>
<reference evidence="1 2" key="1">
    <citation type="submission" date="2023-06" db="EMBL/GenBank/DDBJ databases">
        <authorList>
            <person name="Oyuntsetseg B."/>
            <person name="Kim S.B."/>
        </authorList>
    </citation>
    <scope>NUCLEOTIDE SEQUENCE [LARGE SCALE GENOMIC DNA]</scope>
    <source>
        <strain evidence="1 2">4-36</strain>
    </source>
</reference>
<accession>A0A9Y2JIF0</accession>
<dbReference type="AlphaFoldDB" id="A0A9Y2JIF0"/>
<dbReference type="EMBL" id="CP127295">
    <property type="protein sequence ID" value="WIX99185.1"/>
    <property type="molecule type" value="Genomic_DNA"/>
</dbReference>
<dbReference type="RefSeq" id="WP_285995668.1">
    <property type="nucleotide sequence ID" value="NZ_CP127295.1"/>
</dbReference>
<dbReference type="Proteomes" id="UP001239397">
    <property type="component" value="Chromosome"/>
</dbReference>